<dbReference type="PANTHER" id="PTHR47064:SF2">
    <property type="entry name" value="SMP-30_GLUCONOLACTONASE_LRE-LIKE REGION DOMAIN-CONTAINING PROTEIN-RELATED"/>
    <property type="match status" value="1"/>
</dbReference>
<reference evidence="2 3" key="1">
    <citation type="journal article" date="2018" name="Mycol. Prog.">
        <title>Coniella lustricola, a new species from submerged detritus.</title>
        <authorList>
            <person name="Raudabaugh D.B."/>
            <person name="Iturriaga T."/>
            <person name="Carver A."/>
            <person name="Mondo S."/>
            <person name="Pangilinan J."/>
            <person name="Lipzen A."/>
            <person name="He G."/>
            <person name="Amirebrahimi M."/>
            <person name="Grigoriev I.V."/>
            <person name="Miller A.N."/>
        </authorList>
    </citation>
    <scope>NUCLEOTIDE SEQUENCE [LARGE SCALE GENOMIC DNA]</scope>
    <source>
        <strain evidence="2 3">B22-T-1</strain>
    </source>
</reference>
<dbReference type="AlphaFoldDB" id="A0A2T3AD70"/>
<dbReference type="OrthoDB" id="423498at2759"/>
<dbReference type="SUPFAM" id="SSF63829">
    <property type="entry name" value="Calcium-dependent phosphotriesterase"/>
    <property type="match status" value="1"/>
</dbReference>
<name>A0A2T3AD70_9PEZI</name>
<sequence length="341" mass="37469">MSDQSAFVVHDDTVQELFGGSPTLHLLHENKDYPFAHEAGVFIDTDQSLFVTSNQYPDALTGRKKIQISRVLLRRDNDETKVEVEEIEPDVPMGNGGVNYQNGVLFCAQGGLDNSTAPSALVWMESRPPYATRNIVSGFHGRSFNSVNDVVVHSDGSIWFTDPIYGYEQGIRPKPELPCQVYRYCSAKEPGRKGSIRAVADGFGRPNGICFSPDEKTVYITDTDWIHGDGSTDLTRASTIYAFDVTHYSGEPFLINRRLFAFADVGIPDGIKCDVHGNVYSGCGDGINIWSPGGVLLGRIVVEGGAANFCFGRKGEIFILNEHRLWRAQLAPSTKGALLNI</sequence>
<feature type="domain" description="SMP-30/Gluconolactonase/LRE-like region" evidence="1">
    <location>
        <begin position="89"/>
        <end position="313"/>
    </location>
</feature>
<dbReference type="InterPro" id="IPR013658">
    <property type="entry name" value="SGL"/>
</dbReference>
<dbReference type="Proteomes" id="UP000241462">
    <property type="component" value="Unassembled WGS sequence"/>
</dbReference>
<accession>A0A2T3AD70</accession>
<proteinExistence type="predicted"/>
<dbReference type="InParanoid" id="A0A2T3AD70"/>
<dbReference type="InterPro" id="IPR052988">
    <property type="entry name" value="Oryzine_lactonohydrolase"/>
</dbReference>
<evidence type="ECO:0000313" key="3">
    <source>
        <dbReference type="Proteomes" id="UP000241462"/>
    </source>
</evidence>
<dbReference type="InterPro" id="IPR011042">
    <property type="entry name" value="6-blade_b-propeller_TolB-like"/>
</dbReference>
<gene>
    <name evidence="2" type="ORF">BD289DRAFT_364776</name>
</gene>
<organism evidence="2 3">
    <name type="scientific">Coniella lustricola</name>
    <dbReference type="NCBI Taxonomy" id="2025994"/>
    <lineage>
        <taxon>Eukaryota</taxon>
        <taxon>Fungi</taxon>
        <taxon>Dikarya</taxon>
        <taxon>Ascomycota</taxon>
        <taxon>Pezizomycotina</taxon>
        <taxon>Sordariomycetes</taxon>
        <taxon>Sordariomycetidae</taxon>
        <taxon>Diaporthales</taxon>
        <taxon>Schizoparmaceae</taxon>
        <taxon>Coniella</taxon>
    </lineage>
</organism>
<dbReference type="Pfam" id="PF08450">
    <property type="entry name" value="SGL"/>
    <property type="match status" value="1"/>
</dbReference>
<dbReference type="EMBL" id="KZ678408">
    <property type="protein sequence ID" value="PSR92260.1"/>
    <property type="molecule type" value="Genomic_DNA"/>
</dbReference>
<evidence type="ECO:0000313" key="2">
    <source>
        <dbReference type="EMBL" id="PSR92260.1"/>
    </source>
</evidence>
<protein>
    <recommendedName>
        <fullName evidence="1">SMP-30/Gluconolactonase/LRE-like region domain-containing protein</fullName>
    </recommendedName>
</protein>
<keyword evidence="3" id="KW-1185">Reference proteome</keyword>
<dbReference type="PANTHER" id="PTHR47064">
    <property type="entry name" value="PUTATIVE (AFU_ORTHOLOGUE AFUA_1G08990)-RELATED"/>
    <property type="match status" value="1"/>
</dbReference>
<dbReference type="STRING" id="2025994.A0A2T3AD70"/>
<dbReference type="Gene3D" id="2.120.10.30">
    <property type="entry name" value="TolB, C-terminal domain"/>
    <property type="match status" value="1"/>
</dbReference>
<evidence type="ECO:0000259" key="1">
    <source>
        <dbReference type="Pfam" id="PF08450"/>
    </source>
</evidence>